<dbReference type="AlphaFoldDB" id="A0AB34JPN2"/>
<feature type="chain" id="PRO_5044172798" evidence="4">
    <location>
        <begin position="20"/>
        <end position="323"/>
    </location>
</feature>
<dbReference type="EMBL" id="JBGBPQ010000001">
    <property type="protein sequence ID" value="KAL1529704.1"/>
    <property type="molecule type" value="Genomic_DNA"/>
</dbReference>
<feature type="active site" evidence="3">
    <location>
        <position position="68"/>
    </location>
</feature>
<name>A0AB34JPN2_PRYPA</name>
<evidence type="ECO:0000313" key="7">
    <source>
        <dbReference type="Proteomes" id="UP001515480"/>
    </source>
</evidence>
<comment type="similarity">
    <text evidence="1">Belongs to the PhzF family.</text>
</comment>
<protein>
    <submittedName>
        <fullName evidence="5">Uncharacterized protein</fullName>
    </submittedName>
</protein>
<dbReference type="NCBIfam" id="TIGR00654">
    <property type="entry name" value="PhzF_family"/>
    <property type="match status" value="1"/>
</dbReference>
<comment type="caution">
    <text evidence="5">The sequence shown here is derived from an EMBL/GenBank/DDBJ whole genome shotgun (WGS) entry which is preliminary data.</text>
</comment>
<dbReference type="Pfam" id="PF02567">
    <property type="entry name" value="PhzC-PhzF"/>
    <property type="match status" value="1"/>
</dbReference>
<dbReference type="PANTHER" id="PTHR13774:SF17">
    <property type="entry name" value="PHENAZINE BIOSYNTHESIS-LIKE DOMAIN-CONTAINING PROTEIN"/>
    <property type="match status" value="1"/>
</dbReference>
<evidence type="ECO:0000313" key="6">
    <source>
        <dbReference type="EMBL" id="KAL1529704.1"/>
    </source>
</evidence>
<keyword evidence="7" id="KW-1185">Reference proteome</keyword>
<dbReference type="EMBL" id="JBGBPQ010000006">
    <property type="protein sequence ID" value="KAL1522895.1"/>
    <property type="molecule type" value="Genomic_DNA"/>
</dbReference>
<reference evidence="5 7" key="1">
    <citation type="journal article" date="2024" name="Science">
        <title>Giant polyketide synthase enzymes in the biosynthesis of giant marine polyether toxins.</title>
        <authorList>
            <person name="Fallon T.R."/>
            <person name="Shende V.V."/>
            <person name="Wierzbicki I.H."/>
            <person name="Pendleton A.L."/>
            <person name="Watervoot N.F."/>
            <person name="Auber R.P."/>
            <person name="Gonzalez D.J."/>
            <person name="Wisecaver J.H."/>
            <person name="Moore B.S."/>
        </authorList>
    </citation>
    <scope>NUCLEOTIDE SEQUENCE [LARGE SCALE GENOMIC DNA]</scope>
    <source>
        <strain evidence="5 7">12B1</strain>
    </source>
</reference>
<keyword evidence="2" id="KW-0413">Isomerase</keyword>
<dbReference type="PIRSF" id="PIRSF016184">
    <property type="entry name" value="PhzC_PhzF"/>
    <property type="match status" value="1"/>
</dbReference>
<dbReference type="InterPro" id="IPR003719">
    <property type="entry name" value="Phenazine_PhzF-like"/>
</dbReference>
<evidence type="ECO:0000256" key="2">
    <source>
        <dbReference type="ARBA" id="ARBA00023235"/>
    </source>
</evidence>
<accession>A0AB34JPN2</accession>
<proteinExistence type="inferred from homology"/>
<dbReference type="GO" id="GO:0005737">
    <property type="term" value="C:cytoplasm"/>
    <property type="evidence" value="ECO:0007669"/>
    <property type="project" value="TreeGrafter"/>
</dbReference>
<gene>
    <name evidence="6" type="ORF">AB1Y20_000643</name>
    <name evidence="5" type="ORF">AB1Y20_017860</name>
</gene>
<feature type="signal peptide" evidence="4">
    <location>
        <begin position="1"/>
        <end position="19"/>
    </location>
</feature>
<evidence type="ECO:0000256" key="4">
    <source>
        <dbReference type="SAM" id="SignalP"/>
    </source>
</evidence>
<evidence type="ECO:0000313" key="5">
    <source>
        <dbReference type="EMBL" id="KAL1522895.1"/>
    </source>
</evidence>
<dbReference type="Gene3D" id="3.10.310.10">
    <property type="entry name" value="Diaminopimelate Epimerase, Chain A, domain 1"/>
    <property type="match status" value="2"/>
</dbReference>
<dbReference type="PANTHER" id="PTHR13774">
    <property type="entry name" value="PHENAZINE BIOSYNTHESIS PROTEIN"/>
    <property type="match status" value="1"/>
</dbReference>
<keyword evidence="4" id="KW-0732">Signal</keyword>
<organism evidence="5 7">
    <name type="scientific">Prymnesium parvum</name>
    <name type="common">Toxic golden alga</name>
    <dbReference type="NCBI Taxonomy" id="97485"/>
    <lineage>
        <taxon>Eukaryota</taxon>
        <taxon>Haptista</taxon>
        <taxon>Haptophyta</taxon>
        <taxon>Prymnesiophyceae</taxon>
        <taxon>Prymnesiales</taxon>
        <taxon>Prymnesiaceae</taxon>
        <taxon>Prymnesium</taxon>
    </lineage>
</organism>
<evidence type="ECO:0000256" key="1">
    <source>
        <dbReference type="ARBA" id="ARBA00008270"/>
    </source>
</evidence>
<sequence>MAPRLAMLLLLPAASHASALPPTVPTAHADAFTSVAFCGNPACVVLLPAAFPSAEWMQRVANEMHLSETAFLVPHAGHPSSYDLRWFTPTDEVALCGHATLASSAVLWEVHCADASAPLTFHTKSGVLQARRDAEGVIWLDFPSAPALAVEEPRRAAYRARLAAALGLGGEEDIVWVGRNSIGGPGGGDLIVEVTPEAFASLAPAPSEIKKVGCILECRVLSVTCAGCPASVPLPPGGHPAASYDFSSRGFAPCVGVDEDPVCGSAHCALAPYWATKLGKSSMFARVASARGGDVRVNVQGDRVELGGRAVITMIGNLRTSSN</sequence>
<dbReference type="SUPFAM" id="SSF54506">
    <property type="entry name" value="Diaminopimelate epimerase-like"/>
    <property type="match status" value="1"/>
</dbReference>
<dbReference type="GO" id="GO:0016853">
    <property type="term" value="F:isomerase activity"/>
    <property type="evidence" value="ECO:0007669"/>
    <property type="project" value="UniProtKB-KW"/>
</dbReference>
<dbReference type="Proteomes" id="UP001515480">
    <property type="component" value="Unassembled WGS sequence"/>
</dbReference>
<evidence type="ECO:0000256" key="3">
    <source>
        <dbReference type="PIRSR" id="PIRSR016184-1"/>
    </source>
</evidence>